<comment type="caution">
    <text evidence="9">The sequence shown here is derived from an EMBL/GenBank/DDBJ whole genome shotgun (WGS) entry which is preliminary data.</text>
</comment>
<organism evidence="9 10">
    <name type="scientific">Paenibacillus sabuli</name>
    <dbReference type="NCBI Taxonomy" id="2772509"/>
    <lineage>
        <taxon>Bacteria</taxon>
        <taxon>Bacillati</taxon>
        <taxon>Bacillota</taxon>
        <taxon>Bacilli</taxon>
        <taxon>Bacillales</taxon>
        <taxon>Paenibacillaceae</taxon>
        <taxon>Paenibacillus</taxon>
    </lineage>
</organism>
<sequence length="580" mass="67278">MNRLLHNIRLRNKMLLVYFGCIFAPMLVTNMLFYTIIADNVRERRVEEIDRAVEQIRNDFRAQIDGAVGVSAFFYADSTTNELLERDYARTEAYVEAYDGYLRRIFGNHSMSSPALQSITVYVDNPTILHSGNIGLLSAQVKRTAWYAEGSSSERSYPVFVRTTTEDGRFGGFSLLRRMDYFQDRMSKEKLLRIDFKTLDLIETFANLNMTGDLYLVNPQGGIEYTTDAAVDWRGQAAYAALQADDAMEFVKDFGGVSYLKGWRIVGAIDEDEIIREVRRSRDFIVWSACLMILLPTVIILLVTRSMNVRIVRILQHMKKVKNQQFARIAGDQYRDEIGQLTLEFNRMILQIRSLIDDVYLADIQRKSLELARRKAQWNALQSQINPHFLFNALETIRMRSLLKQEKETAKIIHSMARMFRSSLTWNKDRISVKEELELIECFLDIQRYRFEDKLSCRIEVAPEAYDCEVPKMLLLPFAENACIHGIEPLKQGGEIHIRITTEEDELRFEVTDNGRGMEEEEVKRIYTHLNADDMMGERIGLQNVIYRARMAYGDRFRLSVNSRPDVGTAIVLRMPLRSE</sequence>
<dbReference type="InterPro" id="IPR003594">
    <property type="entry name" value="HATPase_dom"/>
</dbReference>
<evidence type="ECO:0000256" key="4">
    <source>
        <dbReference type="ARBA" id="ARBA00022679"/>
    </source>
</evidence>
<dbReference type="SMART" id="SM00304">
    <property type="entry name" value="HAMP"/>
    <property type="match status" value="1"/>
</dbReference>
<dbReference type="PANTHER" id="PTHR34220">
    <property type="entry name" value="SENSOR HISTIDINE KINASE YPDA"/>
    <property type="match status" value="1"/>
</dbReference>
<dbReference type="GO" id="GO:0005886">
    <property type="term" value="C:plasma membrane"/>
    <property type="evidence" value="ECO:0007669"/>
    <property type="project" value="UniProtKB-SubCell"/>
</dbReference>
<dbReference type="PROSITE" id="PS50885">
    <property type="entry name" value="HAMP"/>
    <property type="match status" value="1"/>
</dbReference>
<feature type="transmembrane region" description="Helical" evidence="7">
    <location>
        <begin position="15"/>
        <end position="37"/>
    </location>
</feature>
<dbReference type="InterPro" id="IPR050640">
    <property type="entry name" value="Bact_2-comp_sensor_kinase"/>
</dbReference>
<dbReference type="SUPFAM" id="SSF55874">
    <property type="entry name" value="ATPase domain of HSP90 chaperone/DNA topoisomerase II/histidine kinase"/>
    <property type="match status" value="1"/>
</dbReference>
<dbReference type="InterPro" id="IPR010559">
    <property type="entry name" value="Sig_transdc_His_kin_internal"/>
</dbReference>
<dbReference type="Gene3D" id="6.10.340.10">
    <property type="match status" value="1"/>
</dbReference>
<keyword evidence="5 9" id="KW-0418">Kinase</keyword>
<evidence type="ECO:0000256" key="3">
    <source>
        <dbReference type="ARBA" id="ARBA00022553"/>
    </source>
</evidence>
<keyword evidence="7" id="KW-1133">Transmembrane helix</keyword>
<keyword evidence="2" id="KW-1003">Cell membrane</keyword>
<evidence type="ECO:0000313" key="10">
    <source>
        <dbReference type="Proteomes" id="UP000621560"/>
    </source>
</evidence>
<dbReference type="AlphaFoldDB" id="A0A927BW40"/>
<dbReference type="RefSeq" id="WP_190919070.1">
    <property type="nucleotide sequence ID" value="NZ_JACXIZ010000025.1"/>
</dbReference>
<dbReference type="Proteomes" id="UP000621560">
    <property type="component" value="Unassembled WGS sequence"/>
</dbReference>
<dbReference type="InterPro" id="IPR036890">
    <property type="entry name" value="HATPase_C_sf"/>
</dbReference>
<dbReference type="InterPro" id="IPR003660">
    <property type="entry name" value="HAMP_dom"/>
</dbReference>
<reference evidence="9" key="1">
    <citation type="submission" date="2020-09" db="EMBL/GenBank/DDBJ databases">
        <title>A novel bacterium of genus Paenibacillus, isolated from South China Sea.</title>
        <authorList>
            <person name="Huang H."/>
            <person name="Mo K."/>
            <person name="Hu Y."/>
        </authorList>
    </citation>
    <scope>NUCLEOTIDE SEQUENCE</scope>
    <source>
        <strain evidence="9">IB182496</strain>
    </source>
</reference>
<protein>
    <submittedName>
        <fullName evidence="9">Sensor histidine kinase</fullName>
    </submittedName>
</protein>
<feature type="domain" description="HAMP" evidence="8">
    <location>
        <begin position="305"/>
        <end position="357"/>
    </location>
</feature>
<evidence type="ECO:0000256" key="5">
    <source>
        <dbReference type="ARBA" id="ARBA00022777"/>
    </source>
</evidence>
<dbReference type="EMBL" id="JACXIZ010000025">
    <property type="protein sequence ID" value="MBD2846549.1"/>
    <property type="molecule type" value="Genomic_DNA"/>
</dbReference>
<evidence type="ECO:0000256" key="6">
    <source>
        <dbReference type="ARBA" id="ARBA00023136"/>
    </source>
</evidence>
<dbReference type="Pfam" id="PF02518">
    <property type="entry name" value="HATPase_c"/>
    <property type="match status" value="1"/>
</dbReference>
<keyword evidence="3" id="KW-0597">Phosphoprotein</keyword>
<evidence type="ECO:0000256" key="2">
    <source>
        <dbReference type="ARBA" id="ARBA00022475"/>
    </source>
</evidence>
<gene>
    <name evidence="9" type="ORF">IDH44_15220</name>
</gene>
<keyword evidence="7" id="KW-0812">Transmembrane</keyword>
<evidence type="ECO:0000313" key="9">
    <source>
        <dbReference type="EMBL" id="MBD2846549.1"/>
    </source>
</evidence>
<name>A0A927BW40_9BACL</name>
<dbReference type="Gene3D" id="3.30.565.10">
    <property type="entry name" value="Histidine kinase-like ATPase, C-terminal domain"/>
    <property type="match status" value="1"/>
</dbReference>
<dbReference type="Pfam" id="PF06580">
    <property type="entry name" value="His_kinase"/>
    <property type="match status" value="1"/>
</dbReference>
<dbReference type="GO" id="GO:0000155">
    <property type="term" value="F:phosphorelay sensor kinase activity"/>
    <property type="evidence" value="ECO:0007669"/>
    <property type="project" value="InterPro"/>
</dbReference>
<dbReference type="PANTHER" id="PTHR34220:SF7">
    <property type="entry name" value="SENSOR HISTIDINE KINASE YPDA"/>
    <property type="match status" value="1"/>
</dbReference>
<keyword evidence="10" id="KW-1185">Reference proteome</keyword>
<comment type="subcellular location">
    <subcellularLocation>
        <location evidence="1">Cell membrane</location>
        <topology evidence="1">Multi-pass membrane protein</topology>
    </subcellularLocation>
</comment>
<evidence type="ECO:0000259" key="8">
    <source>
        <dbReference type="PROSITE" id="PS50885"/>
    </source>
</evidence>
<feature type="transmembrane region" description="Helical" evidence="7">
    <location>
        <begin position="284"/>
        <end position="303"/>
    </location>
</feature>
<evidence type="ECO:0000256" key="7">
    <source>
        <dbReference type="SAM" id="Phobius"/>
    </source>
</evidence>
<keyword evidence="4" id="KW-0808">Transferase</keyword>
<keyword evidence="6 7" id="KW-0472">Membrane</keyword>
<proteinExistence type="predicted"/>
<accession>A0A927BW40</accession>
<evidence type="ECO:0000256" key="1">
    <source>
        <dbReference type="ARBA" id="ARBA00004651"/>
    </source>
</evidence>